<sequence length="60" mass="6521">MCFCLLFDVKFGIYLIIVCVESVGVNKLPSSQVCKQGALSSVVVQAAFLFQSLTSTVLKF</sequence>
<organism evidence="1 2">
    <name type="scientific">Trichinella nativa</name>
    <dbReference type="NCBI Taxonomy" id="6335"/>
    <lineage>
        <taxon>Eukaryota</taxon>
        <taxon>Metazoa</taxon>
        <taxon>Ecdysozoa</taxon>
        <taxon>Nematoda</taxon>
        <taxon>Enoplea</taxon>
        <taxon>Dorylaimia</taxon>
        <taxon>Trichinellida</taxon>
        <taxon>Trichinellidae</taxon>
        <taxon>Trichinella</taxon>
    </lineage>
</organism>
<dbReference type="Proteomes" id="UP000054721">
    <property type="component" value="Unassembled WGS sequence"/>
</dbReference>
<evidence type="ECO:0000313" key="1">
    <source>
        <dbReference type="EMBL" id="KRZ58053.1"/>
    </source>
</evidence>
<protein>
    <submittedName>
        <fullName evidence="1">Uncharacterized protein</fullName>
    </submittedName>
</protein>
<keyword evidence="2" id="KW-1185">Reference proteome</keyword>
<proteinExistence type="predicted"/>
<evidence type="ECO:0000313" key="2">
    <source>
        <dbReference type="Proteomes" id="UP000054721"/>
    </source>
</evidence>
<reference evidence="1 2" key="1">
    <citation type="submission" date="2015-05" db="EMBL/GenBank/DDBJ databases">
        <title>Evolution of Trichinella species and genotypes.</title>
        <authorList>
            <person name="Korhonen P.K."/>
            <person name="Edoardo P."/>
            <person name="Giuseppe L.R."/>
            <person name="Gasser R.B."/>
        </authorList>
    </citation>
    <scope>NUCLEOTIDE SEQUENCE [LARGE SCALE GENOMIC DNA]</scope>
    <source>
        <strain evidence="1">ISS10</strain>
    </source>
</reference>
<name>A0A0V1LEW2_9BILA</name>
<accession>A0A0V1LEW2</accession>
<dbReference type="EMBL" id="JYDW01000064">
    <property type="protein sequence ID" value="KRZ58053.1"/>
    <property type="molecule type" value="Genomic_DNA"/>
</dbReference>
<dbReference type="AlphaFoldDB" id="A0A0V1LEW2"/>
<comment type="caution">
    <text evidence="1">The sequence shown here is derived from an EMBL/GenBank/DDBJ whole genome shotgun (WGS) entry which is preliminary data.</text>
</comment>
<gene>
    <name evidence="1" type="ORF">T02_14073</name>
</gene>